<keyword evidence="1" id="KW-0472">Membrane</keyword>
<keyword evidence="3" id="KW-1185">Reference proteome</keyword>
<reference evidence="2 3" key="1">
    <citation type="journal article" date="2022" name="bioRxiv">
        <title>Genomics of Preaxostyla Flagellates Illuminates Evolutionary Transitions and the Path Towards Mitochondrial Loss.</title>
        <authorList>
            <person name="Novak L.V.F."/>
            <person name="Treitli S.C."/>
            <person name="Pyrih J."/>
            <person name="Halakuc P."/>
            <person name="Pipaliya S.V."/>
            <person name="Vacek V."/>
            <person name="Brzon O."/>
            <person name="Soukal P."/>
            <person name="Eme L."/>
            <person name="Dacks J.B."/>
            <person name="Karnkowska A."/>
            <person name="Elias M."/>
            <person name="Hampl V."/>
        </authorList>
    </citation>
    <scope>NUCLEOTIDE SEQUENCE [LARGE SCALE GENOMIC DNA]</scope>
    <source>
        <strain evidence="2">NAU3</strain>
        <tissue evidence="2">Gut</tissue>
    </source>
</reference>
<evidence type="ECO:0000313" key="2">
    <source>
        <dbReference type="EMBL" id="KAK2949928.1"/>
    </source>
</evidence>
<gene>
    <name evidence="2" type="ORF">BLNAU_15157</name>
</gene>
<feature type="transmembrane region" description="Helical" evidence="1">
    <location>
        <begin position="208"/>
        <end position="228"/>
    </location>
</feature>
<sequence length="293" mass="32838">MEPPDLWKSLSLTPSEIVFYFDTVGQQVLPVRAIPVYRSVLLPPIVNFGKLNPGDEVSRTFFFEAMFNNTYKFHIDAFDCPPSLEFSTDLDTIPATGGLDFVVKFKPTDGMFHSTTPTVSLGTVTMTGDGIRKRTSRFQFEIANFTGDPFKDCADGPTEHLEVVFRQRLALENDVEILTPATCSMTLKGLLMAIYRASTPTPIEQTMMILHTLVGSHVVFGIFVVFVAKSVDRPVLPNISDALIHIQPHFEPDIQPHFESHIIENHVGRIDNAFKHQTAIVVVFLISTNIRRN</sequence>
<protein>
    <submittedName>
        <fullName evidence="2">Uncharacterized protein</fullName>
    </submittedName>
</protein>
<keyword evidence="1" id="KW-0812">Transmembrane</keyword>
<proteinExistence type="predicted"/>
<organism evidence="2 3">
    <name type="scientific">Blattamonas nauphoetae</name>
    <dbReference type="NCBI Taxonomy" id="2049346"/>
    <lineage>
        <taxon>Eukaryota</taxon>
        <taxon>Metamonada</taxon>
        <taxon>Preaxostyla</taxon>
        <taxon>Oxymonadida</taxon>
        <taxon>Blattamonas</taxon>
    </lineage>
</organism>
<dbReference type="EMBL" id="JARBJD010000146">
    <property type="protein sequence ID" value="KAK2949928.1"/>
    <property type="molecule type" value="Genomic_DNA"/>
</dbReference>
<evidence type="ECO:0000256" key="1">
    <source>
        <dbReference type="SAM" id="Phobius"/>
    </source>
</evidence>
<comment type="caution">
    <text evidence="2">The sequence shown here is derived from an EMBL/GenBank/DDBJ whole genome shotgun (WGS) entry which is preliminary data.</text>
</comment>
<dbReference type="Proteomes" id="UP001281761">
    <property type="component" value="Unassembled WGS sequence"/>
</dbReference>
<keyword evidence="1" id="KW-1133">Transmembrane helix</keyword>
<accession>A0ABQ9XBN0</accession>
<evidence type="ECO:0000313" key="3">
    <source>
        <dbReference type="Proteomes" id="UP001281761"/>
    </source>
</evidence>
<name>A0ABQ9XBN0_9EUKA</name>